<dbReference type="PANTHER" id="PTHR33778:SF1">
    <property type="entry name" value="MAGNESIUM TRANSPORTER YHID-RELATED"/>
    <property type="match status" value="1"/>
</dbReference>
<dbReference type="InterPro" id="IPR049177">
    <property type="entry name" value="MgtC_SapB_SrpB_YhiD_N"/>
</dbReference>
<keyword evidence="4 7" id="KW-0812">Transmembrane</keyword>
<feature type="transmembrane region" description="Helical" evidence="7">
    <location>
        <begin position="81"/>
        <end position="99"/>
    </location>
</feature>
<comment type="similarity">
    <text evidence="2">Belongs to the MgtC/SapB family.</text>
</comment>
<evidence type="ECO:0000256" key="2">
    <source>
        <dbReference type="ARBA" id="ARBA00009298"/>
    </source>
</evidence>
<feature type="domain" description="MgtC/SapB/SrpB/YhiD N-terminal" evidence="8">
    <location>
        <begin position="22"/>
        <end position="148"/>
    </location>
</feature>
<dbReference type="Proteomes" id="UP001596200">
    <property type="component" value="Unassembled WGS sequence"/>
</dbReference>
<evidence type="ECO:0000256" key="1">
    <source>
        <dbReference type="ARBA" id="ARBA00004651"/>
    </source>
</evidence>
<protein>
    <submittedName>
        <fullName evidence="9">MgtC/SapB family protein</fullName>
    </submittedName>
</protein>
<evidence type="ECO:0000256" key="4">
    <source>
        <dbReference type="ARBA" id="ARBA00022692"/>
    </source>
</evidence>
<keyword evidence="5 7" id="KW-1133">Transmembrane helix</keyword>
<evidence type="ECO:0000313" key="10">
    <source>
        <dbReference type="Proteomes" id="UP001596200"/>
    </source>
</evidence>
<keyword evidence="10" id="KW-1185">Reference proteome</keyword>
<dbReference type="PANTHER" id="PTHR33778">
    <property type="entry name" value="PROTEIN MGTC"/>
    <property type="match status" value="1"/>
</dbReference>
<feature type="transmembrane region" description="Helical" evidence="7">
    <location>
        <begin position="44"/>
        <end position="61"/>
    </location>
</feature>
<keyword evidence="3" id="KW-1003">Cell membrane</keyword>
<evidence type="ECO:0000256" key="6">
    <source>
        <dbReference type="ARBA" id="ARBA00023136"/>
    </source>
</evidence>
<dbReference type="InterPro" id="IPR003416">
    <property type="entry name" value="MgtC/SapB/SrpB/YhiD_fam"/>
</dbReference>
<accession>A0ABW1GIX1</accession>
<dbReference type="PRINTS" id="PR01837">
    <property type="entry name" value="MGTCSAPBPROT"/>
</dbReference>
<reference evidence="10" key="1">
    <citation type="journal article" date="2019" name="Int. J. Syst. Evol. Microbiol.">
        <title>The Global Catalogue of Microorganisms (GCM) 10K type strain sequencing project: providing services to taxonomists for standard genome sequencing and annotation.</title>
        <authorList>
            <consortium name="The Broad Institute Genomics Platform"/>
            <consortium name="The Broad Institute Genome Sequencing Center for Infectious Disease"/>
            <person name="Wu L."/>
            <person name="Ma J."/>
        </authorList>
    </citation>
    <scope>NUCLEOTIDE SEQUENCE [LARGE SCALE GENOMIC DNA]</scope>
    <source>
        <strain evidence="10">JCM 4147</strain>
    </source>
</reference>
<dbReference type="Pfam" id="PF02308">
    <property type="entry name" value="MgtC"/>
    <property type="match status" value="1"/>
</dbReference>
<organism evidence="9 10">
    <name type="scientific">Streptomyces pulveraceus</name>
    <dbReference type="NCBI Taxonomy" id="68258"/>
    <lineage>
        <taxon>Bacteria</taxon>
        <taxon>Bacillati</taxon>
        <taxon>Actinomycetota</taxon>
        <taxon>Actinomycetes</taxon>
        <taxon>Kitasatosporales</taxon>
        <taxon>Streptomycetaceae</taxon>
        <taxon>Streptomyces</taxon>
    </lineage>
</organism>
<evidence type="ECO:0000256" key="7">
    <source>
        <dbReference type="SAM" id="Phobius"/>
    </source>
</evidence>
<evidence type="ECO:0000259" key="8">
    <source>
        <dbReference type="Pfam" id="PF02308"/>
    </source>
</evidence>
<keyword evidence="6 7" id="KW-0472">Membrane</keyword>
<comment type="caution">
    <text evidence="9">The sequence shown here is derived from an EMBL/GenBank/DDBJ whole genome shotgun (WGS) entry which is preliminary data.</text>
</comment>
<name>A0ABW1GIX1_9ACTN</name>
<proteinExistence type="inferred from homology"/>
<evidence type="ECO:0000313" key="9">
    <source>
        <dbReference type="EMBL" id="MFC5914790.1"/>
    </source>
</evidence>
<dbReference type="EMBL" id="JBHSPU010000015">
    <property type="protein sequence ID" value="MFC5914790.1"/>
    <property type="molecule type" value="Genomic_DNA"/>
</dbReference>
<evidence type="ECO:0000256" key="5">
    <source>
        <dbReference type="ARBA" id="ARBA00022989"/>
    </source>
</evidence>
<feature type="transmembrane region" description="Helical" evidence="7">
    <location>
        <begin position="111"/>
        <end position="141"/>
    </location>
</feature>
<feature type="transmembrane region" description="Helical" evidence="7">
    <location>
        <begin position="14"/>
        <end position="32"/>
    </location>
</feature>
<gene>
    <name evidence="9" type="ORF">ACFP1B_15370</name>
</gene>
<comment type="subcellular location">
    <subcellularLocation>
        <location evidence="1">Cell membrane</location>
        <topology evidence="1">Multi-pass membrane protein</topology>
    </subcellularLocation>
</comment>
<dbReference type="RefSeq" id="WP_344517470.1">
    <property type="nucleotide sequence ID" value="NZ_BAAATU010000068.1"/>
</dbReference>
<sequence>MTSAVWPGEPVGQGWAQVVEFVVALLLSGVIGVERQVRQKAAGLRTYTTVGAGAALFTLVSKYGFTDVLHAGTVVLDPSRMAAQIVSGLGFIGAGVIFVNRGSVQGLTTAATVWLTAAVGSAAAAGLPLLAVLAVAGYFGVSYGVRPLLRRLSSGHEATTGFRIVYLQGTGLLRELLDQCTRAGFSVCELRTVTEPTTPGVESDGRTVEIALALQGHGDAAALTARLAAVPGVLACSRSRPDEE</sequence>
<evidence type="ECO:0000256" key="3">
    <source>
        <dbReference type="ARBA" id="ARBA00022475"/>
    </source>
</evidence>